<evidence type="ECO:0000256" key="3">
    <source>
        <dbReference type="ARBA" id="ARBA00022676"/>
    </source>
</evidence>
<evidence type="ECO:0000259" key="10">
    <source>
        <dbReference type="Pfam" id="PF00535"/>
    </source>
</evidence>
<dbReference type="InterPro" id="IPR007267">
    <property type="entry name" value="GtrA_DPMS_TM"/>
</dbReference>
<feature type="domain" description="GtrA/DPMS transmembrane" evidence="11">
    <location>
        <begin position="324"/>
        <end position="434"/>
    </location>
</feature>
<organism evidence="12 13">
    <name type="scientific">Paractinoplanes lichenicola</name>
    <dbReference type="NCBI Taxonomy" id="2802976"/>
    <lineage>
        <taxon>Bacteria</taxon>
        <taxon>Bacillati</taxon>
        <taxon>Actinomycetota</taxon>
        <taxon>Actinomycetes</taxon>
        <taxon>Micromonosporales</taxon>
        <taxon>Micromonosporaceae</taxon>
        <taxon>Paractinoplanes</taxon>
    </lineage>
</organism>
<comment type="similarity">
    <text evidence="2">Belongs to the glycosyltransferase 2 family.</text>
</comment>
<evidence type="ECO:0000256" key="8">
    <source>
        <dbReference type="SAM" id="MobiDB-lite"/>
    </source>
</evidence>
<keyword evidence="4" id="KW-0808">Transferase</keyword>
<gene>
    <name evidence="12" type="ORF">JKJ07_27175</name>
</gene>
<dbReference type="Pfam" id="PF00535">
    <property type="entry name" value="Glycos_transf_2"/>
    <property type="match status" value="1"/>
</dbReference>
<proteinExistence type="inferred from homology"/>
<feature type="region of interest" description="Disordered" evidence="8">
    <location>
        <begin position="1"/>
        <end position="58"/>
    </location>
</feature>
<dbReference type="Pfam" id="PF04138">
    <property type="entry name" value="GtrA_DPMS_TM"/>
    <property type="match status" value="1"/>
</dbReference>
<evidence type="ECO:0000256" key="1">
    <source>
        <dbReference type="ARBA" id="ARBA00004141"/>
    </source>
</evidence>
<keyword evidence="6 9" id="KW-1133">Transmembrane helix</keyword>
<evidence type="ECO:0000256" key="2">
    <source>
        <dbReference type="ARBA" id="ARBA00006739"/>
    </source>
</evidence>
<dbReference type="Gene3D" id="3.90.550.10">
    <property type="entry name" value="Spore Coat Polysaccharide Biosynthesis Protein SpsA, Chain A"/>
    <property type="match status" value="1"/>
</dbReference>
<dbReference type="InterPro" id="IPR039528">
    <property type="entry name" value="DPM1-like"/>
</dbReference>
<evidence type="ECO:0000313" key="12">
    <source>
        <dbReference type="EMBL" id="MBL7257993.1"/>
    </source>
</evidence>
<keyword evidence="7 9" id="KW-0472">Membrane</keyword>
<dbReference type="PANTHER" id="PTHR43398">
    <property type="entry name" value="DOLICHOL-PHOSPHATE MANNOSYLTRANSFERASE SUBUNIT 1"/>
    <property type="match status" value="1"/>
</dbReference>
<evidence type="ECO:0000256" key="5">
    <source>
        <dbReference type="ARBA" id="ARBA00022692"/>
    </source>
</evidence>
<comment type="subcellular location">
    <subcellularLocation>
        <location evidence="1">Membrane</location>
        <topology evidence="1">Multi-pass membrane protein</topology>
    </subcellularLocation>
</comment>
<evidence type="ECO:0000256" key="6">
    <source>
        <dbReference type="ARBA" id="ARBA00022989"/>
    </source>
</evidence>
<name>A0ABS1VU37_9ACTN</name>
<feature type="domain" description="Glycosyltransferase 2-like" evidence="10">
    <location>
        <begin position="86"/>
        <end position="211"/>
    </location>
</feature>
<dbReference type="Proteomes" id="UP000598996">
    <property type="component" value="Unassembled WGS sequence"/>
</dbReference>
<evidence type="ECO:0000256" key="7">
    <source>
        <dbReference type="ARBA" id="ARBA00023136"/>
    </source>
</evidence>
<reference evidence="12 13" key="1">
    <citation type="submission" date="2021-01" db="EMBL/GenBank/DDBJ databases">
        <title>Actinoplanes sp. nov. LDG1-01 isolated from lichen.</title>
        <authorList>
            <person name="Saeng-In P."/>
            <person name="Phongsopitanun W."/>
            <person name="Kanchanasin P."/>
            <person name="Yuki M."/>
            <person name="Kudo T."/>
            <person name="Ohkuma M."/>
            <person name="Tanasupawat S."/>
        </authorList>
    </citation>
    <scope>NUCLEOTIDE SEQUENCE [LARGE SCALE GENOMIC DNA]</scope>
    <source>
        <strain evidence="12 13">LDG1-01</strain>
    </source>
</reference>
<evidence type="ECO:0000313" key="13">
    <source>
        <dbReference type="Proteomes" id="UP000598996"/>
    </source>
</evidence>
<sequence>MTITADSSSTPSTSPTATAAPPDASPAATIAPLDATAAPHGSPTATGSAATAGSSATAGIPAPASVRAALRGTIGELPVATALKQTIVVPTYNERDNISTLLERLAAALPHDGTEVVFVDDSTDDTPDVIRAAVAGCPIPVTVVHREHATGGLGGAVVEGLKAARGEWIVVMDADLQHPPEVVPTLVAAGRRDGADLVVGSRYAVGGSSKSGLDGGYRRLVSGGSTLVTKVIFRNNLIQVSDPMSGLFAIRASSLETEELRPLGYKILLELIVRNRPGRIVEVPYAFQPRHAGESKSSLAEGVRFLKHLAILRFGAKRARMLVFALIGVSGLLPNQGTLWFLHEVASVHYLAAAIIANLVAVGWNFALTDTLLYRDRRQHRSFTGRITRFFLLGNADLLLRVPLLALLVSGLHVGVLIANLITLLISFVVRFLILDGVIYKARRP</sequence>
<dbReference type="CDD" id="cd06442">
    <property type="entry name" value="DPM1_like"/>
    <property type="match status" value="1"/>
</dbReference>
<keyword evidence="3" id="KW-0328">Glycosyltransferase</keyword>
<protein>
    <submittedName>
        <fullName evidence="12">Glycosyltransferase family 2 protein</fullName>
    </submittedName>
</protein>
<keyword evidence="5 9" id="KW-0812">Transmembrane</keyword>
<dbReference type="SUPFAM" id="SSF53448">
    <property type="entry name" value="Nucleotide-diphospho-sugar transferases"/>
    <property type="match status" value="1"/>
</dbReference>
<dbReference type="EMBL" id="JAENHO010000007">
    <property type="protein sequence ID" value="MBL7257993.1"/>
    <property type="molecule type" value="Genomic_DNA"/>
</dbReference>
<dbReference type="PANTHER" id="PTHR43398:SF1">
    <property type="entry name" value="DOLICHOL-PHOSPHATE MANNOSYLTRANSFERASE SUBUNIT 1"/>
    <property type="match status" value="1"/>
</dbReference>
<feature type="transmembrane region" description="Helical" evidence="9">
    <location>
        <begin position="321"/>
        <end position="342"/>
    </location>
</feature>
<accession>A0ABS1VU37</accession>
<comment type="caution">
    <text evidence="12">The sequence shown here is derived from an EMBL/GenBank/DDBJ whole genome shotgun (WGS) entry which is preliminary data.</text>
</comment>
<dbReference type="InterPro" id="IPR029044">
    <property type="entry name" value="Nucleotide-diphossugar_trans"/>
</dbReference>
<keyword evidence="13" id="KW-1185">Reference proteome</keyword>
<feature type="transmembrane region" description="Helical" evidence="9">
    <location>
        <begin position="348"/>
        <end position="369"/>
    </location>
</feature>
<evidence type="ECO:0000259" key="11">
    <source>
        <dbReference type="Pfam" id="PF04138"/>
    </source>
</evidence>
<evidence type="ECO:0000256" key="9">
    <source>
        <dbReference type="SAM" id="Phobius"/>
    </source>
</evidence>
<dbReference type="InterPro" id="IPR001173">
    <property type="entry name" value="Glyco_trans_2-like"/>
</dbReference>
<feature type="transmembrane region" description="Helical" evidence="9">
    <location>
        <begin position="414"/>
        <end position="434"/>
    </location>
</feature>
<feature type="transmembrane region" description="Helical" evidence="9">
    <location>
        <begin position="390"/>
        <end position="408"/>
    </location>
</feature>
<evidence type="ECO:0000256" key="4">
    <source>
        <dbReference type="ARBA" id="ARBA00022679"/>
    </source>
</evidence>